<dbReference type="InterPro" id="IPR006776">
    <property type="entry name" value="SsgB"/>
</dbReference>
<evidence type="ECO:0000313" key="8">
    <source>
        <dbReference type="Proteomes" id="UP001344658"/>
    </source>
</evidence>
<evidence type="ECO:0000256" key="3">
    <source>
        <dbReference type="ARBA" id="ARBA00022618"/>
    </source>
</evidence>
<keyword evidence="6" id="KW-0131">Cell cycle</keyword>
<evidence type="ECO:0000256" key="4">
    <source>
        <dbReference type="ARBA" id="ARBA00022969"/>
    </source>
</evidence>
<name>A0ABU7PBG0_9ACTN</name>
<dbReference type="Gene3D" id="2.30.31.20">
    <property type="entry name" value="Sporulation-specific cell division protein SsgB"/>
    <property type="match status" value="1"/>
</dbReference>
<dbReference type="RefSeq" id="WP_330794538.1">
    <property type="nucleotide sequence ID" value="NZ_JAZEWV010000007.1"/>
</dbReference>
<comment type="similarity">
    <text evidence="2">Belongs to the SsgA family.</text>
</comment>
<gene>
    <name evidence="7" type="ORF">V2S66_11595</name>
</gene>
<keyword evidence="8" id="KW-1185">Reference proteome</keyword>
<dbReference type="Proteomes" id="UP001344658">
    <property type="component" value="Unassembled WGS sequence"/>
</dbReference>
<evidence type="ECO:0000256" key="6">
    <source>
        <dbReference type="ARBA" id="ARBA00023306"/>
    </source>
</evidence>
<evidence type="ECO:0000256" key="2">
    <source>
        <dbReference type="ARBA" id="ARBA00009323"/>
    </source>
</evidence>
<organism evidence="7 8">
    <name type="scientific">Actinacidiphila polyblastidii</name>
    <dbReference type="NCBI Taxonomy" id="3110430"/>
    <lineage>
        <taxon>Bacteria</taxon>
        <taxon>Bacillati</taxon>
        <taxon>Actinomycetota</taxon>
        <taxon>Actinomycetes</taxon>
        <taxon>Kitasatosporales</taxon>
        <taxon>Streptomycetaceae</taxon>
        <taxon>Actinacidiphila</taxon>
    </lineage>
</organism>
<protein>
    <submittedName>
        <fullName evidence="7">SsgA family sporulation/cell division regulator</fullName>
    </submittedName>
</protein>
<dbReference type="InterPro" id="IPR038658">
    <property type="entry name" value="SsgB_sf"/>
</dbReference>
<evidence type="ECO:0000256" key="5">
    <source>
        <dbReference type="ARBA" id="ARBA00023210"/>
    </source>
</evidence>
<keyword evidence="3" id="KW-0132">Cell division</keyword>
<dbReference type="EMBL" id="JAZEWV010000007">
    <property type="protein sequence ID" value="MEE4542607.1"/>
    <property type="molecule type" value="Genomic_DNA"/>
</dbReference>
<comment type="caution">
    <text evidence="7">The sequence shown here is derived from an EMBL/GenBank/DDBJ whole genome shotgun (WGS) entry which is preliminary data.</text>
</comment>
<accession>A0ABU7PBG0</accession>
<keyword evidence="4" id="KW-0749">Sporulation</keyword>
<keyword evidence="5" id="KW-0717">Septation</keyword>
<comment type="subcellular location">
    <subcellularLocation>
        <location evidence="1">Cell septum</location>
    </subcellularLocation>
</comment>
<evidence type="ECO:0000313" key="7">
    <source>
        <dbReference type="EMBL" id="MEE4542607.1"/>
    </source>
</evidence>
<reference evidence="7 8" key="1">
    <citation type="submission" date="2023-12" db="EMBL/GenBank/DDBJ databases">
        <title>Streptomyces sp. V4-01.</title>
        <authorList>
            <person name="Somphong A."/>
            <person name="Phongsopitanun W."/>
        </authorList>
    </citation>
    <scope>NUCLEOTIDE SEQUENCE [LARGE SCALE GENOMIC DNA]</scope>
    <source>
        <strain evidence="7 8">V4-01</strain>
    </source>
</reference>
<dbReference type="Pfam" id="PF04686">
    <property type="entry name" value="SsgA"/>
    <property type="match status" value="1"/>
</dbReference>
<proteinExistence type="inferred from homology"/>
<sequence length="146" mass="15281">MDQPSSRAAESKVTCDLVVQVLVGGEPQVSLPASLHYRRSDPYAVLLSIGTPSTGTIDWIFALDLLREGTSRPVGEGAVLVSPRRSSRGAAVRVVVRSHAGSAALDIRASAVADFLDRVHTLVPQGTEGGCVDIDHLVTLLLDAGA</sequence>
<evidence type="ECO:0000256" key="1">
    <source>
        <dbReference type="ARBA" id="ARBA00004431"/>
    </source>
</evidence>